<comment type="caution">
    <text evidence="1">The sequence shown here is derived from an EMBL/GenBank/DDBJ whole genome shotgun (WGS) entry which is preliminary data.</text>
</comment>
<organism evidence="1 2">
    <name type="scientific">Tanacetum coccineum</name>
    <dbReference type="NCBI Taxonomy" id="301880"/>
    <lineage>
        <taxon>Eukaryota</taxon>
        <taxon>Viridiplantae</taxon>
        <taxon>Streptophyta</taxon>
        <taxon>Embryophyta</taxon>
        <taxon>Tracheophyta</taxon>
        <taxon>Spermatophyta</taxon>
        <taxon>Magnoliopsida</taxon>
        <taxon>eudicotyledons</taxon>
        <taxon>Gunneridae</taxon>
        <taxon>Pentapetalae</taxon>
        <taxon>asterids</taxon>
        <taxon>campanulids</taxon>
        <taxon>Asterales</taxon>
        <taxon>Asteraceae</taxon>
        <taxon>Asteroideae</taxon>
        <taxon>Anthemideae</taxon>
        <taxon>Anthemidinae</taxon>
        <taxon>Tanacetum</taxon>
    </lineage>
</organism>
<name>A0ABQ5GFJ9_9ASTR</name>
<evidence type="ECO:0000313" key="2">
    <source>
        <dbReference type="Proteomes" id="UP001151760"/>
    </source>
</evidence>
<gene>
    <name evidence="1" type="ORF">Tco_1032884</name>
</gene>
<reference evidence="1" key="2">
    <citation type="submission" date="2022-01" db="EMBL/GenBank/DDBJ databases">
        <authorList>
            <person name="Yamashiro T."/>
            <person name="Shiraishi A."/>
            <person name="Satake H."/>
            <person name="Nakayama K."/>
        </authorList>
    </citation>
    <scope>NUCLEOTIDE SEQUENCE</scope>
</reference>
<keyword evidence="2" id="KW-1185">Reference proteome</keyword>
<dbReference type="EMBL" id="BQNB010018365">
    <property type="protein sequence ID" value="GJT73598.1"/>
    <property type="molecule type" value="Genomic_DNA"/>
</dbReference>
<protein>
    <submittedName>
        <fullName evidence="1">Uncharacterized protein</fullName>
    </submittedName>
</protein>
<dbReference type="Proteomes" id="UP001151760">
    <property type="component" value="Unassembled WGS sequence"/>
</dbReference>
<sequence>MGTRWIGIKGLIRLQSQSENLKTFLLLRRQLGDNRSVMEIERLGFEALTGATTAQNLVLVVEHDNQRLDRLCTSPLFSRRHPVQLSPSFQRSTTLGGGEEVVGIMGP</sequence>
<accession>A0ABQ5GFJ9</accession>
<reference evidence="1" key="1">
    <citation type="journal article" date="2022" name="Int. J. Mol. Sci.">
        <title>Draft Genome of Tanacetum Coccineum: Genomic Comparison of Closely Related Tanacetum-Family Plants.</title>
        <authorList>
            <person name="Yamashiro T."/>
            <person name="Shiraishi A."/>
            <person name="Nakayama K."/>
            <person name="Satake H."/>
        </authorList>
    </citation>
    <scope>NUCLEOTIDE SEQUENCE</scope>
</reference>
<proteinExistence type="predicted"/>
<evidence type="ECO:0000313" key="1">
    <source>
        <dbReference type="EMBL" id="GJT73598.1"/>
    </source>
</evidence>